<evidence type="ECO:0000313" key="5">
    <source>
        <dbReference type="Proteomes" id="UP001262817"/>
    </source>
</evidence>
<reference evidence="4" key="1">
    <citation type="submission" date="2023-03" db="EMBL/GenBank/DDBJ databases">
        <authorList>
            <person name="Shen W."/>
            <person name="Cai J."/>
        </authorList>
    </citation>
    <scope>NUCLEOTIDE SEQUENCE</scope>
    <source>
        <strain evidence="4">P86-2</strain>
    </source>
</reference>
<name>A0AAJ2IV48_9LACT</name>
<evidence type="ECO:0000256" key="1">
    <source>
        <dbReference type="ARBA" id="ARBA00022676"/>
    </source>
</evidence>
<dbReference type="PANTHER" id="PTHR12526">
    <property type="entry name" value="GLYCOSYLTRANSFERASE"/>
    <property type="match status" value="1"/>
</dbReference>
<comment type="caution">
    <text evidence="4">The sequence shown here is derived from an EMBL/GenBank/DDBJ whole genome shotgun (WGS) entry which is preliminary data.</text>
</comment>
<sequence length="375" mass="43070">MRNKDMTNVLFITDNWSKRGLEKANYVIAQAVQTESRKTSIYTMGKMVNHFPADDVDLDLYGKSLLNRKIYIYGTALSAKYKANFFVDLFIKWQVKKIIRHAEKSNSKTLVFSGYSVELIPEIKNKYGTKYKTIAWVHSSTKFYTEGFRRKYNYPWVINGFRQADEVVVLTEQDQQDMLPINQNCTKIYNPVTMNFSEKSSLESKNISFVGRLEEVEVKGLDYLVDIAKQLPENWKITVAGGGDLQDFNELIRKSHTEDKIQYCGELSGKDLEQHYLDSSIYMMTSRKEGLPLVLIEAMGAGLPIIAFEQSGSYEILSSRETGILVEQGNIEGFAQELLKLTNSASLRKEYQEKSLRRVDDFSLPPIIDKWSKVL</sequence>
<accession>A0AAJ2IV48</accession>
<keyword evidence="2 4" id="KW-0808">Transferase</keyword>
<evidence type="ECO:0000313" key="4">
    <source>
        <dbReference type="EMBL" id="MDT2583719.1"/>
    </source>
</evidence>
<gene>
    <name evidence="4" type="ORF">P7D17_06285</name>
</gene>
<dbReference type="EMBL" id="JARPXR010000006">
    <property type="protein sequence ID" value="MDT2583719.1"/>
    <property type="molecule type" value="Genomic_DNA"/>
</dbReference>
<dbReference type="AlphaFoldDB" id="A0AAJ2IV48"/>
<dbReference type="SUPFAM" id="SSF53756">
    <property type="entry name" value="UDP-Glycosyltransferase/glycogen phosphorylase"/>
    <property type="match status" value="1"/>
</dbReference>
<dbReference type="EC" id="2.4.-.-" evidence="4"/>
<dbReference type="RefSeq" id="WP_311842934.1">
    <property type="nucleotide sequence ID" value="NZ_JARPXR010000006.1"/>
</dbReference>
<dbReference type="PANTHER" id="PTHR12526:SF629">
    <property type="entry name" value="TEICHURONIC ACID BIOSYNTHESIS GLYCOSYLTRANSFERASE TUAH-RELATED"/>
    <property type="match status" value="1"/>
</dbReference>
<feature type="domain" description="Glycosyl transferase family 1" evidence="3">
    <location>
        <begin position="198"/>
        <end position="355"/>
    </location>
</feature>
<dbReference type="Proteomes" id="UP001262817">
    <property type="component" value="Unassembled WGS sequence"/>
</dbReference>
<dbReference type="GO" id="GO:0016757">
    <property type="term" value="F:glycosyltransferase activity"/>
    <property type="evidence" value="ECO:0007669"/>
    <property type="project" value="UniProtKB-KW"/>
</dbReference>
<organism evidence="4 5">
    <name type="scientific">Lactococcus petauri</name>
    <dbReference type="NCBI Taxonomy" id="1940789"/>
    <lineage>
        <taxon>Bacteria</taxon>
        <taxon>Bacillati</taxon>
        <taxon>Bacillota</taxon>
        <taxon>Bacilli</taxon>
        <taxon>Lactobacillales</taxon>
        <taxon>Streptococcaceae</taxon>
        <taxon>Lactococcus</taxon>
    </lineage>
</organism>
<evidence type="ECO:0000256" key="2">
    <source>
        <dbReference type="ARBA" id="ARBA00022679"/>
    </source>
</evidence>
<dbReference type="Gene3D" id="3.40.50.2000">
    <property type="entry name" value="Glycogen Phosphorylase B"/>
    <property type="match status" value="2"/>
</dbReference>
<dbReference type="Pfam" id="PF00534">
    <property type="entry name" value="Glycos_transf_1"/>
    <property type="match status" value="1"/>
</dbReference>
<protein>
    <submittedName>
        <fullName evidence="4">Glycosyltransferase</fullName>
        <ecNumber evidence="4">2.4.-.-</ecNumber>
    </submittedName>
</protein>
<dbReference type="InterPro" id="IPR001296">
    <property type="entry name" value="Glyco_trans_1"/>
</dbReference>
<proteinExistence type="predicted"/>
<keyword evidence="1 4" id="KW-0328">Glycosyltransferase</keyword>
<evidence type="ECO:0000259" key="3">
    <source>
        <dbReference type="Pfam" id="PF00534"/>
    </source>
</evidence>